<evidence type="ECO:0000256" key="4">
    <source>
        <dbReference type="ARBA" id="ARBA00013185"/>
    </source>
</evidence>
<dbReference type="Gene3D" id="2.70.98.10">
    <property type="match status" value="1"/>
</dbReference>
<evidence type="ECO:0000256" key="9">
    <source>
        <dbReference type="PIRSR" id="PIRSR005096-1"/>
    </source>
</evidence>
<evidence type="ECO:0000256" key="11">
    <source>
        <dbReference type="PIRSR" id="PIRSR005096-3"/>
    </source>
</evidence>
<reference evidence="12" key="1">
    <citation type="submission" date="2022-06" db="EMBL/GenBank/DDBJ databases">
        <title>Isolation of gut microbiota from human fecal samples.</title>
        <authorList>
            <person name="Pamer E.G."/>
            <person name="Barat B."/>
            <person name="Waligurski E."/>
            <person name="Medina S."/>
            <person name="Paddock L."/>
            <person name="Mostad J."/>
        </authorList>
    </citation>
    <scope>NUCLEOTIDE SEQUENCE</scope>
    <source>
        <strain evidence="12">DFI.9.91</strain>
    </source>
</reference>
<evidence type="ECO:0000313" key="13">
    <source>
        <dbReference type="Proteomes" id="UP001204562"/>
    </source>
</evidence>
<sequence>MYEVKPFGAVNGQDVPVICLSDGVCTAELLPLGAAVRSLWVPDRAGRPTDICLGYDDLDCYRTLDACLGATIGRCANRIGGARFTIDGREYQVTANEGTNSLHGGAEGFHQKLWRFACRGNSVAFSLESPDGEEGFPGNLRVEVTYTLENAALTIDYRAVSDKTTVVNLTNHTYFNLAGHDSGPVDGQILTLVADRYTPCGPGNIPTGALASVAGTPLDLRSPARLGDRLDHPFLAGTRGFDHNFVLRSPATGPAAVLSSPETGVALELETTLPGVQVYTAGFLGERRGKGGALYGPRHAVCLETQYFPDAVNQPSFPSPVLRAGETYRQRTVYRFRTEP</sequence>
<dbReference type="GO" id="GO:0030246">
    <property type="term" value="F:carbohydrate binding"/>
    <property type="evidence" value="ECO:0007669"/>
    <property type="project" value="InterPro"/>
</dbReference>
<evidence type="ECO:0000256" key="7">
    <source>
        <dbReference type="ARBA" id="ARBA00023277"/>
    </source>
</evidence>
<protein>
    <recommendedName>
        <fullName evidence="5 8">Aldose 1-epimerase</fullName>
        <ecNumber evidence="4 8">5.1.3.3</ecNumber>
    </recommendedName>
</protein>
<proteinExistence type="inferred from homology"/>
<keyword evidence="6 8" id="KW-0413">Isomerase</keyword>
<dbReference type="Proteomes" id="UP001204562">
    <property type="component" value="Unassembled WGS sequence"/>
</dbReference>
<evidence type="ECO:0000256" key="3">
    <source>
        <dbReference type="ARBA" id="ARBA00006206"/>
    </source>
</evidence>
<dbReference type="InterPro" id="IPR008183">
    <property type="entry name" value="Aldose_1/G6P_1-epimerase"/>
</dbReference>
<dbReference type="PROSITE" id="PS00545">
    <property type="entry name" value="ALDOSE_1_EPIMERASE"/>
    <property type="match status" value="1"/>
</dbReference>
<dbReference type="PANTHER" id="PTHR10091">
    <property type="entry name" value="ALDOSE-1-EPIMERASE"/>
    <property type="match status" value="1"/>
</dbReference>
<feature type="binding site" evidence="11">
    <location>
        <begin position="77"/>
        <end position="78"/>
    </location>
    <ligand>
        <name>beta-D-galactose</name>
        <dbReference type="ChEBI" id="CHEBI:27667"/>
    </ligand>
</feature>
<comment type="caution">
    <text evidence="12">The sequence shown here is derived from an EMBL/GenBank/DDBJ whole genome shotgun (WGS) entry which is preliminary data.</text>
</comment>
<dbReference type="GO" id="GO:0004034">
    <property type="term" value="F:aldose 1-epimerase activity"/>
    <property type="evidence" value="ECO:0007669"/>
    <property type="project" value="UniProtKB-EC"/>
</dbReference>
<feature type="active site" description="Proton donor" evidence="9">
    <location>
        <position position="172"/>
    </location>
</feature>
<dbReference type="NCBIfam" id="NF008277">
    <property type="entry name" value="PRK11055.1"/>
    <property type="match status" value="1"/>
</dbReference>
<evidence type="ECO:0000256" key="10">
    <source>
        <dbReference type="PIRSR" id="PIRSR005096-2"/>
    </source>
</evidence>
<gene>
    <name evidence="12" type="ORF">NE579_06020</name>
</gene>
<dbReference type="InterPro" id="IPR047215">
    <property type="entry name" value="Galactose_mutarotase-like"/>
</dbReference>
<dbReference type="InterPro" id="IPR014718">
    <property type="entry name" value="GH-type_carb-bd"/>
</dbReference>
<dbReference type="InterPro" id="IPR015443">
    <property type="entry name" value="Aldose_1-epimerase"/>
</dbReference>
<feature type="active site" description="Proton acceptor" evidence="9">
    <location>
        <position position="304"/>
    </location>
</feature>
<evidence type="ECO:0000313" key="12">
    <source>
        <dbReference type="EMBL" id="MCQ4770021.1"/>
    </source>
</evidence>
<evidence type="ECO:0000256" key="6">
    <source>
        <dbReference type="ARBA" id="ARBA00023235"/>
    </source>
</evidence>
<dbReference type="PIRSF" id="PIRSF005096">
    <property type="entry name" value="GALM"/>
    <property type="match status" value="1"/>
</dbReference>
<evidence type="ECO:0000256" key="1">
    <source>
        <dbReference type="ARBA" id="ARBA00001614"/>
    </source>
</evidence>
<dbReference type="InterPro" id="IPR018052">
    <property type="entry name" value="Ald1_epimerase_CS"/>
</dbReference>
<dbReference type="Pfam" id="PF01263">
    <property type="entry name" value="Aldose_epim"/>
    <property type="match status" value="1"/>
</dbReference>
<keyword evidence="7 8" id="KW-0119">Carbohydrate metabolism</keyword>
<evidence type="ECO:0000256" key="8">
    <source>
        <dbReference type="PIRNR" id="PIRNR005096"/>
    </source>
</evidence>
<dbReference type="GO" id="GO:0006006">
    <property type="term" value="P:glucose metabolic process"/>
    <property type="evidence" value="ECO:0007669"/>
    <property type="project" value="TreeGrafter"/>
</dbReference>
<feature type="binding site" evidence="11">
    <location>
        <begin position="172"/>
        <end position="174"/>
    </location>
    <ligand>
        <name>beta-D-galactose</name>
        <dbReference type="ChEBI" id="CHEBI:27667"/>
    </ligand>
</feature>
<dbReference type="EMBL" id="JANFYS010000009">
    <property type="protein sequence ID" value="MCQ4770021.1"/>
    <property type="molecule type" value="Genomic_DNA"/>
</dbReference>
<dbReference type="CDD" id="cd09019">
    <property type="entry name" value="galactose_mutarotase_like"/>
    <property type="match status" value="1"/>
</dbReference>
<dbReference type="SUPFAM" id="SSF74650">
    <property type="entry name" value="Galactose mutarotase-like"/>
    <property type="match status" value="1"/>
</dbReference>
<organism evidence="12 13">
    <name type="scientific">Intestinimonas massiliensis</name>
    <name type="common">ex Afouda et al. 2020</name>
    <dbReference type="NCBI Taxonomy" id="1673721"/>
    <lineage>
        <taxon>Bacteria</taxon>
        <taxon>Bacillati</taxon>
        <taxon>Bacillota</taxon>
        <taxon>Clostridia</taxon>
        <taxon>Eubacteriales</taxon>
        <taxon>Intestinimonas</taxon>
    </lineage>
</organism>
<name>A0AAW5JIP5_9FIRM</name>
<dbReference type="EC" id="5.1.3.3" evidence="4 8"/>
<feature type="binding site" evidence="10">
    <location>
        <position position="242"/>
    </location>
    <ligand>
        <name>beta-D-galactose</name>
        <dbReference type="ChEBI" id="CHEBI:27667"/>
    </ligand>
</feature>
<dbReference type="InterPro" id="IPR011013">
    <property type="entry name" value="Gal_mutarotase_sf_dom"/>
</dbReference>
<evidence type="ECO:0000256" key="2">
    <source>
        <dbReference type="ARBA" id="ARBA00005028"/>
    </source>
</evidence>
<comment type="pathway">
    <text evidence="2 8">Carbohydrate metabolism; hexose metabolism.</text>
</comment>
<accession>A0AAW5JIP5</accession>
<evidence type="ECO:0000256" key="5">
    <source>
        <dbReference type="ARBA" id="ARBA00014165"/>
    </source>
</evidence>
<comment type="catalytic activity">
    <reaction evidence="1 8">
        <text>alpha-D-glucose = beta-D-glucose</text>
        <dbReference type="Rhea" id="RHEA:10264"/>
        <dbReference type="ChEBI" id="CHEBI:15903"/>
        <dbReference type="ChEBI" id="CHEBI:17925"/>
        <dbReference type="EC" id="5.1.3.3"/>
    </reaction>
</comment>
<comment type="similarity">
    <text evidence="3 8">Belongs to the aldose epimerase family.</text>
</comment>
<dbReference type="GO" id="GO:0033499">
    <property type="term" value="P:galactose catabolic process via UDP-galactose, Leloir pathway"/>
    <property type="evidence" value="ECO:0007669"/>
    <property type="project" value="TreeGrafter"/>
</dbReference>
<dbReference type="PANTHER" id="PTHR10091:SF0">
    <property type="entry name" value="GALACTOSE MUTAROTASE"/>
    <property type="match status" value="1"/>
</dbReference>
<dbReference type="AlphaFoldDB" id="A0AAW5JIP5"/>
<dbReference type="RefSeq" id="WP_256303570.1">
    <property type="nucleotide sequence ID" value="NZ_JANFYS010000009.1"/>
</dbReference>